<gene>
    <name evidence="2" type="ORF">AB432_026455</name>
</gene>
<accession>A0A2Z4MPL7</accession>
<name>A0A2Z4MPL7_BREBE</name>
<organism evidence="2 3">
    <name type="scientific">Brevibacillus brevis</name>
    <name type="common">Bacillus brevis</name>
    <dbReference type="NCBI Taxonomy" id="1393"/>
    <lineage>
        <taxon>Bacteria</taxon>
        <taxon>Bacillati</taxon>
        <taxon>Bacillota</taxon>
        <taxon>Bacilli</taxon>
        <taxon>Bacillales</taxon>
        <taxon>Paenibacillaceae</taxon>
        <taxon>Brevibacillus</taxon>
    </lineage>
</organism>
<dbReference type="EMBL" id="CP030117">
    <property type="protein sequence ID" value="AWX58363.1"/>
    <property type="molecule type" value="Genomic_DNA"/>
</dbReference>
<keyword evidence="1" id="KW-0732">Signal</keyword>
<dbReference type="Proteomes" id="UP000036061">
    <property type="component" value="Chromosome"/>
</dbReference>
<feature type="chain" id="PRO_5039211074" description="PepSY domain-containing protein" evidence="1">
    <location>
        <begin position="27"/>
        <end position="503"/>
    </location>
</feature>
<sequence>MKPYATKKLMITVGAAALLFSSPLWVSQPQVTVQAAAAKSTQSQLSKVVQKTVDRLSKHYPELKNAEKTISRNNQMRDVFHIQFRIFSNKERTKVSLYADAKIDANNGTLLSFSARDIPRKKPTARPMETMGKEKAPIILKEFIGDAIQQYQMDEFTVDGEGAEAVANVRFVRVENQIPVKDDFYVVAINGAGELDYINAGDTTGLQMDASKFGAPSGVKKPDEISKQLEDMLQLSYEQKARDINAGFRPVYSPNFSGYLDARSGAEVESGWTTKNKYGKPIMVTPGNQRVFAKTNEEIATALSTFIPLPEGIVFKMTKGAPVVEGEKEYDAMVGNKKFSVRTMNDRIVYFHVYENSTKQKVLTEAAAEEKAVAFLQPFVDAEVTELVPQMINREVGQQTFLFFPVHQGIMVGGQTYLVKVDMHTGDVVSASFPVATGNLPYDDASNVVGPEQAVQALLKANPLTLSYVFPSANGRYQATPVLVYEQKERNGRIDAVTGQSIK</sequence>
<evidence type="ECO:0000313" key="3">
    <source>
        <dbReference type="Proteomes" id="UP000036061"/>
    </source>
</evidence>
<dbReference type="AlphaFoldDB" id="A0A2Z4MPL7"/>
<reference evidence="2 3" key="1">
    <citation type="journal article" date="2015" name="Genome Announc.">
        <title>Draft Genome Sequence of Brevibacillus brevis DZQ7, a Plant Growth-Promoting Rhizobacterium with Broad-Spectrum Antimicrobial Activity.</title>
        <authorList>
            <person name="Hou Q."/>
            <person name="Wang C."/>
            <person name="Hou X."/>
            <person name="Xia Z."/>
            <person name="Ye J."/>
            <person name="Liu K."/>
            <person name="Liu H."/>
            <person name="Wang J."/>
            <person name="Guo H."/>
            <person name="Yu X."/>
            <person name="Yang Y."/>
            <person name="Du B."/>
            <person name="Ding Y."/>
        </authorList>
    </citation>
    <scope>NUCLEOTIDE SEQUENCE [LARGE SCALE GENOMIC DNA]</scope>
    <source>
        <strain evidence="2 3">DZQ7</strain>
    </source>
</reference>
<evidence type="ECO:0000313" key="2">
    <source>
        <dbReference type="EMBL" id="AWX58363.1"/>
    </source>
</evidence>
<feature type="signal peptide" evidence="1">
    <location>
        <begin position="1"/>
        <end position="26"/>
    </location>
</feature>
<protein>
    <recommendedName>
        <fullName evidence="4">PepSY domain-containing protein</fullName>
    </recommendedName>
</protein>
<evidence type="ECO:0000256" key="1">
    <source>
        <dbReference type="SAM" id="SignalP"/>
    </source>
</evidence>
<proteinExistence type="predicted"/>
<dbReference type="RefSeq" id="WP_048034837.1">
    <property type="nucleotide sequence ID" value="NZ_CP030117.1"/>
</dbReference>
<evidence type="ECO:0008006" key="4">
    <source>
        <dbReference type="Google" id="ProtNLM"/>
    </source>
</evidence>